<dbReference type="PANTHER" id="PTHR30632:SF11">
    <property type="entry name" value="BLR4797 PROTEIN"/>
    <property type="match status" value="1"/>
</dbReference>
<name>A7YVU7_9MICC</name>
<proteinExistence type="predicted"/>
<dbReference type="Pfam" id="PF13531">
    <property type="entry name" value="SBP_bac_11"/>
    <property type="match status" value="1"/>
</dbReference>
<dbReference type="AlphaFoldDB" id="A7YVU7"/>
<protein>
    <submittedName>
        <fullName evidence="1">Uncharacterized protein</fullName>
    </submittedName>
</protein>
<sequence>MRPATAKTSLFCANALRQPVEETILPAFVRATGQSVDVSFDPTAQLLQRMACGPLPSVFIGLSGALEEAKQLRGAFKKARHIVSSGIGIAAATSVGAPAVTSVEELVRVLTTCRSVAYSRTRPSGAYFNQLLHDLGIAEVVNSRATFVEEGPTARALIDGRAALAIQQISELKLVPEVTMLGPLPKAVQRYTHFSTHQCNTAANGYTTTALVSFLGSSLARSAYAAAGLHTK</sequence>
<dbReference type="PANTHER" id="PTHR30632">
    <property type="entry name" value="MOLYBDATE-BINDING PERIPLASMIC PROTEIN"/>
    <property type="match status" value="1"/>
</dbReference>
<accession>A7YVU7</accession>
<organism evidence="1">
    <name type="scientific">Arthrobacter sp. JS443</name>
    <dbReference type="NCBI Taxonomy" id="416011"/>
    <lineage>
        <taxon>Bacteria</taxon>
        <taxon>Bacillati</taxon>
        <taxon>Actinomycetota</taxon>
        <taxon>Actinomycetes</taxon>
        <taxon>Micrococcales</taxon>
        <taxon>Micrococcaceae</taxon>
        <taxon>Arthrobacter</taxon>
    </lineage>
</organism>
<dbReference type="EMBL" id="EF052871">
    <property type="protein sequence ID" value="ABL75138.1"/>
    <property type="molecule type" value="Genomic_DNA"/>
</dbReference>
<dbReference type="Gene3D" id="3.40.190.10">
    <property type="entry name" value="Periplasmic binding protein-like II"/>
    <property type="match status" value="2"/>
</dbReference>
<dbReference type="GO" id="GO:0030973">
    <property type="term" value="F:molybdate ion binding"/>
    <property type="evidence" value="ECO:0007669"/>
    <property type="project" value="TreeGrafter"/>
</dbReference>
<evidence type="ECO:0000313" key="1">
    <source>
        <dbReference type="EMBL" id="ABL75138.1"/>
    </source>
</evidence>
<dbReference type="InterPro" id="IPR050682">
    <property type="entry name" value="ModA/WtpA"/>
</dbReference>
<reference evidence="1" key="1">
    <citation type="journal article" date="2007" name="J. Bacteriol.">
        <title>Cloning of a gene cluster involved in the catabolism of p-nitrophenol by Arthrobacter sp. strain JS443 and characterization of the p-nitrophenol monooxygenase.</title>
        <authorList>
            <person name="Perry L.L."/>
            <person name="Zylstra G.J."/>
        </authorList>
    </citation>
    <scope>NUCLEOTIDE SEQUENCE</scope>
    <source>
        <strain evidence="1">JS443</strain>
    </source>
</reference>
<dbReference type="SUPFAM" id="SSF53850">
    <property type="entry name" value="Periplasmic binding protein-like II"/>
    <property type="match status" value="1"/>
</dbReference>
<dbReference type="GO" id="GO:0015689">
    <property type="term" value="P:molybdate ion transport"/>
    <property type="evidence" value="ECO:0007669"/>
    <property type="project" value="TreeGrafter"/>
</dbReference>